<feature type="transmembrane region" description="Helical" evidence="1">
    <location>
        <begin position="22"/>
        <end position="41"/>
    </location>
</feature>
<dbReference type="EMBL" id="MK072066">
    <property type="protein sequence ID" value="AYV77745.1"/>
    <property type="molecule type" value="Genomic_DNA"/>
</dbReference>
<name>A0A3G4ZS80_9VIRU</name>
<keyword evidence="1" id="KW-0812">Transmembrane</keyword>
<accession>A0A3G4ZS80</accession>
<evidence type="ECO:0000313" key="2">
    <source>
        <dbReference type="EMBL" id="AYV77745.1"/>
    </source>
</evidence>
<keyword evidence="1" id="KW-0472">Membrane</keyword>
<proteinExistence type="predicted"/>
<evidence type="ECO:0000256" key="1">
    <source>
        <dbReference type="SAM" id="Phobius"/>
    </source>
</evidence>
<protein>
    <submittedName>
        <fullName evidence="2">Uncharacterized protein</fullName>
    </submittedName>
</protein>
<reference evidence="2" key="1">
    <citation type="submission" date="2018-10" db="EMBL/GenBank/DDBJ databases">
        <title>Hidden diversity of soil giant viruses.</title>
        <authorList>
            <person name="Schulz F."/>
            <person name="Alteio L."/>
            <person name="Goudeau D."/>
            <person name="Ryan E.M."/>
            <person name="Malmstrom R.R."/>
            <person name="Blanchard J."/>
            <person name="Woyke T."/>
        </authorList>
    </citation>
    <scope>NUCLEOTIDE SEQUENCE</scope>
    <source>
        <strain evidence="2">EDV1</strain>
    </source>
</reference>
<gene>
    <name evidence="2" type="ORF">Edafosvirus1_76</name>
</gene>
<organism evidence="2">
    <name type="scientific">Edafosvirus sp</name>
    <dbReference type="NCBI Taxonomy" id="2487765"/>
    <lineage>
        <taxon>Viruses</taxon>
        <taxon>Varidnaviria</taxon>
        <taxon>Bamfordvirae</taxon>
        <taxon>Nucleocytoviricota</taxon>
        <taxon>Megaviricetes</taxon>
        <taxon>Imitervirales</taxon>
        <taxon>Mimiviridae</taxon>
        <taxon>Klosneuvirinae</taxon>
    </lineage>
</organism>
<keyword evidence="1" id="KW-1133">Transmembrane helix</keyword>
<sequence>MAFNKAFGSFKPPVYSAITTRFVGHPYVVPVAIATGLIMFGGKKILSHMEKENNECMKNSIKPENQDLFIYDAKERKIDLIAECQRLENIFPEHAELRKVKCD</sequence>